<sequence>MNLHPFKAHHREKAVQILIWTGVALAFFMTVAAGVGAFAYGYNASYQNKIFPGVHAGTIRLDGLTKDQARGRLKLAIETATNNGYPFTIDGAPITLPPTVLSIDDPDLAHDITLFDIDATVDRAFQAGRHGDLLQNTLDRLRLVLRPLSVPLALEINRPLVKKSLQEHINDRLVPAIDAQIHVRINTTSTPETISFNYTKEQTGKLADIDGAIDTLASQAALLSFQPIPITITNVEPMIQETQLQVLEQTVPKLLAHAPFTLQADRKTWQITSSTLAEWIGPVQTQGTLTLAIVPDKLLSTMEPLAANLLQEPKDGRLELGENEAVVAFEEPIAGVRIDPVQTIKNITEGWTAG</sequence>
<evidence type="ECO:0000256" key="1">
    <source>
        <dbReference type="SAM" id="Phobius"/>
    </source>
</evidence>
<feature type="non-terminal residue" evidence="2">
    <location>
        <position position="354"/>
    </location>
</feature>
<reference evidence="2 3" key="1">
    <citation type="submission" date="2017-09" db="EMBL/GenBank/DDBJ databases">
        <title>Depth-based differentiation of microbial function through sediment-hosted aquifers and enrichment of novel symbionts in the deep terrestrial subsurface.</title>
        <authorList>
            <person name="Probst A.J."/>
            <person name="Ladd B."/>
            <person name="Jarett J.K."/>
            <person name="Geller-Mcgrath D.E."/>
            <person name="Sieber C.M."/>
            <person name="Emerson J.B."/>
            <person name="Anantharaman K."/>
            <person name="Thomas B.C."/>
            <person name="Malmstrom R."/>
            <person name="Stieglmeier M."/>
            <person name="Klingl A."/>
            <person name="Woyke T."/>
            <person name="Ryan C.M."/>
            <person name="Banfield J.F."/>
        </authorList>
    </citation>
    <scope>NUCLEOTIDE SEQUENCE [LARGE SCALE GENOMIC DNA]</scope>
    <source>
        <strain evidence="2">CG22_combo_CG10-13_8_21_14_all_47_17</strain>
    </source>
</reference>
<keyword evidence="1" id="KW-0812">Transmembrane</keyword>
<comment type="caution">
    <text evidence="2">The sequence shown here is derived from an EMBL/GenBank/DDBJ whole genome shotgun (WGS) entry which is preliminary data.</text>
</comment>
<dbReference type="EMBL" id="PCSZ01000040">
    <property type="protein sequence ID" value="PIP60664.1"/>
    <property type="molecule type" value="Genomic_DNA"/>
</dbReference>
<dbReference type="AlphaFoldDB" id="A0A2H0BSR9"/>
<dbReference type="Proteomes" id="UP000231581">
    <property type="component" value="Unassembled WGS sequence"/>
</dbReference>
<organism evidence="2 3">
    <name type="scientific">Candidatus Uhrbacteria bacterium CG22_combo_CG10-13_8_21_14_all_47_17</name>
    <dbReference type="NCBI Taxonomy" id="1975041"/>
    <lineage>
        <taxon>Bacteria</taxon>
        <taxon>Candidatus Uhriibacteriota</taxon>
    </lineage>
</organism>
<keyword evidence="1" id="KW-0472">Membrane</keyword>
<evidence type="ECO:0000313" key="2">
    <source>
        <dbReference type="EMBL" id="PIP60664.1"/>
    </source>
</evidence>
<evidence type="ECO:0000313" key="3">
    <source>
        <dbReference type="Proteomes" id="UP000231581"/>
    </source>
</evidence>
<accession>A0A2H0BSR9</accession>
<proteinExistence type="predicted"/>
<protein>
    <submittedName>
        <fullName evidence="2">Uncharacterized protein</fullName>
    </submittedName>
</protein>
<feature type="transmembrane region" description="Helical" evidence="1">
    <location>
        <begin position="17"/>
        <end position="42"/>
    </location>
</feature>
<gene>
    <name evidence="2" type="ORF">COX00_02030</name>
</gene>
<name>A0A2H0BSR9_9BACT</name>
<keyword evidence="1" id="KW-1133">Transmembrane helix</keyword>